<dbReference type="AlphaFoldDB" id="A0AA41HEQ5"/>
<dbReference type="Proteomes" id="UP001155901">
    <property type="component" value="Unassembled WGS sequence"/>
</dbReference>
<protein>
    <submittedName>
        <fullName evidence="1">Uncharacterized protein</fullName>
    </submittedName>
</protein>
<evidence type="ECO:0000313" key="2">
    <source>
        <dbReference type="EMBL" id="MCP2009011.1"/>
    </source>
</evidence>
<evidence type="ECO:0000313" key="1">
    <source>
        <dbReference type="EMBL" id="MBV6323657.1"/>
    </source>
</evidence>
<dbReference type="EMBL" id="JAHTGR010000012">
    <property type="protein sequence ID" value="MBV6323657.1"/>
    <property type="molecule type" value="Genomic_DNA"/>
</dbReference>
<evidence type="ECO:0000313" key="3">
    <source>
        <dbReference type="Proteomes" id="UP001155901"/>
    </source>
</evidence>
<dbReference type="RefSeq" id="WP_217944414.1">
    <property type="nucleotide sequence ID" value="NZ_JAHTGR010000012.1"/>
</dbReference>
<evidence type="ECO:0000313" key="4">
    <source>
        <dbReference type="Proteomes" id="UP001162889"/>
    </source>
</evidence>
<comment type="caution">
    <text evidence="1">The sequence shown here is derived from an EMBL/GenBank/DDBJ whole genome shotgun (WGS) entry which is preliminary data.</text>
</comment>
<dbReference type="Proteomes" id="UP001162889">
    <property type="component" value="Unassembled WGS sequence"/>
</dbReference>
<reference evidence="2" key="2">
    <citation type="submission" date="2022-03" db="EMBL/GenBank/DDBJ databases">
        <title>Genome Encyclopedia of Bacteria and Archaea VI: Functional Genomics of Type Strains.</title>
        <authorList>
            <person name="Whitman W."/>
        </authorList>
    </citation>
    <scope>NUCLEOTIDE SEQUENCE</scope>
    <source>
        <strain evidence="2">HSC-15S17</strain>
    </source>
</reference>
<dbReference type="EMBL" id="JALJZU010000005">
    <property type="protein sequence ID" value="MCP2009011.1"/>
    <property type="molecule type" value="Genomic_DNA"/>
</dbReference>
<keyword evidence="4" id="KW-1185">Reference proteome</keyword>
<proteinExistence type="predicted"/>
<gene>
    <name evidence="1" type="ORF">KVP70_22220</name>
    <name evidence="2" type="ORF">L1274_002724</name>
</gene>
<accession>A0AA41HEQ5</accession>
<sequence>MAIKPEYFFSYIAPGTSQYVFIHGYGDREFITYSMIINKVEIPSLGDGRATLSPGETIRWSVDGSVARIVTVANTGSHAINALILAQSEFF</sequence>
<organism evidence="1 3">
    <name type="scientific">Duganella violaceipulchra</name>
    <dbReference type="NCBI Taxonomy" id="2849652"/>
    <lineage>
        <taxon>Bacteria</taxon>
        <taxon>Pseudomonadati</taxon>
        <taxon>Pseudomonadota</taxon>
        <taxon>Betaproteobacteria</taxon>
        <taxon>Burkholderiales</taxon>
        <taxon>Oxalobacteraceae</taxon>
        <taxon>Telluria group</taxon>
        <taxon>Duganella</taxon>
    </lineage>
</organism>
<name>A0AA41HEQ5_9BURK</name>
<reference evidence="1" key="1">
    <citation type="submission" date="2021-07" db="EMBL/GenBank/DDBJ databases">
        <title>Characterization of violacein-producing bacteria and related species.</title>
        <authorList>
            <person name="Wilson H.S."/>
            <person name="De Leon M.E."/>
        </authorList>
    </citation>
    <scope>NUCLEOTIDE SEQUENCE</scope>
    <source>
        <strain evidence="1">HSC-15S17</strain>
    </source>
</reference>